<dbReference type="Proteomes" id="UP001335729">
    <property type="component" value="Unassembled WGS sequence"/>
</dbReference>
<organism evidence="2 3">
    <name type="scientific">Gordonia prachuapensis</name>
    <dbReference type="NCBI Taxonomy" id="3115651"/>
    <lineage>
        <taxon>Bacteria</taxon>
        <taxon>Bacillati</taxon>
        <taxon>Actinomycetota</taxon>
        <taxon>Actinomycetes</taxon>
        <taxon>Mycobacteriales</taxon>
        <taxon>Gordoniaceae</taxon>
        <taxon>Gordonia</taxon>
    </lineage>
</organism>
<keyword evidence="2" id="KW-0413">Isomerase</keyword>
<dbReference type="InterPro" id="IPR036237">
    <property type="entry name" value="Xyl_isomerase-like_sf"/>
</dbReference>
<reference evidence="2 3" key="1">
    <citation type="submission" date="2024-01" db="EMBL/GenBank/DDBJ databases">
        <title>Draft genome sequence of Gordonia sp. PKS22-38.</title>
        <authorList>
            <person name="Suphannarot A."/>
            <person name="Mingma R."/>
        </authorList>
    </citation>
    <scope>NUCLEOTIDE SEQUENCE [LARGE SCALE GENOMIC DNA]</scope>
    <source>
        <strain evidence="2 3">PKS22-38</strain>
    </source>
</reference>
<dbReference type="SUPFAM" id="SSF51658">
    <property type="entry name" value="Xylose isomerase-like"/>
    <property type="match status" value="1"/>
</dbReference>
<name>A0ABU7MVK4_9ACTN</name>
<dbReference type="InterPro" id="IPR013022">
    <property type="entry name" value="Xyl_isomerase-like_TIM-brl"/>
</dbReference>
<dbReference type="EMBL" id="JAZDUE010000010">
    <property type="protein sequence ID" value="MEE4024001.1"/>
    <property type="molecule type" value="Genomic_DNA"/>
</dbReference>
<keyword evidence="3" id="KW-1185">Reference proteome</keyword>
<dbReference type="InterPro" id="IPR050312">
    <property type="entry name" value="IolE/XylAMocC-like"/>
</dbReference>
<protein>
    <submittedName>
        <fullName evidence="2">Sugar phosphate isomerase/epimerase</fullName>
    </submittedName>
</protein>
<feature type="domain" description="Xylose isomerase-like TIM barrel" evidence="1">
    <location>
        <begin position="20"/>
        <end position="285"/>
    </location>
</feature>
<proteinExistence type="predicted"/>
<sequence length="318" mass="34131">MELALYTDCLSTLSFEEALDVAAGLEMGVVELPVGDRAHLPPDRVAELLDDLAALAELRAQLDTRGLRVHALNCTAWAYQADFGDEFGAVLDSTIRLAEKLSVDKIVTVSGCPGVPPALKAIEWMTVPYPPDYFEALATQWDEGVARWRELVATANAHGVSTIALALHPLALVSNAPTLSRFRDQVGTTIGASIDPATMFWQQMDPVKTIELLGPAVRHVHLGDVEVHDELLATSGAVLTTTPIEEPRQRGWTFRTVGLGRGAEFWSGFFDALRSAGHDDAVSLANSDPYIPQDLGATLASRFIEGLLTPAPTPAAVG</sequence>
<evidence type="ECO:0000313" key="3">
    <source>
        <dbReference type="Proteomes" id="UP001335729"/>
    </source>
</evidence>
<dbReference type="PANTHER" id="PTHR12110:SF21">
    <property type="entry name" value="XYLOSE ISOMERASE-LIKE TIM BARREL DOMAIN-CONTAINING PROTEIN"/>
    <property type="match status" value="1"/>
</dbReference>
<evidence type="ECO:0000259" key="1">
    <source>
        <dbReference type="Pfam" id="PF01261"/>
    </source>
</evidence>
<dbReference type="PANTHER" id="PTHR12110">
    <property type="entry name" value="HYDROXYPYRUVATE ISOMERASE"/>
    <property type="match status" value="1"/>
</dbReference>
<comment type="caution">
    <text evidence="2">The sequence shown here is derived from an EMBL/GenBank/DDBJ whole genome shotgun (WGS) entry which is preliminary data.</text>
</comment>
<evidence type="ECO:0000313" key="2">
    <source>
        <dbReference type="EMBL" id="MEE4024001.1"/>
    </source>
</evidence>
<dbReference type="Pfam" id="PF01261">
    <property type="entry name" value="AP_endonuc_2"/>
    <property type="match status" value="1"/>
</dbReference>
<dbReference type="GO" id="GO:0016853">
    <property type="term" value="F:isomerase activity"/>
    <property type="evidence" value="ECO:0007669"/>
    <property type="project" value="UniProtKB-KW"/>
</dbReference>
<dbReference type="RefSeq" id="WP_330505393.1">
    <property type="nucleotide sequence ID" value="NZ_JAZDUE010000010.1"/>
</dbReference>
<accession>A0ABU7MVK4</accession>
<dbReference type="Gene3D" id="3.20.20.150">
    <property type="entry name" value="Divalent-metal-dependent TIM barrel enzymes"/>
    <property type="match status" value="1"/>
</dbReference>
<gene>
    <name evidence="2" type="ORF">V1Y59_13015</name>
</gene>